<dbReference type="InterPro" id="IPR001305">
    <property type="entry name" value="HSP_DnaJ_Cys-rich_dom"/>
</dbReference>
<evidence type="ECO:0000259" key="11">
    <source>
        <dbReference type="PROSITE" id="PS51188"/>
    </source>
</evidence>
<evidence type="ECO:0000256" key="1">
    <source>
        <dbReference type="ARBA" id="ARBA00022481"/>
    </source>
</evidence>
<accession>A0AA88IJI3</accession>
<dbReference type="Gene3D" id="2.60.260.20">
    <property type="entry name" value="Urease metallochaperone UreE, N-terminal domain"/>
    <property type="match status" value="2"/>
</dbReference>
<keyword evidence="1" id="KW-0488">Methylation</keyword>
<dbReference type="GO" id="GO:0009408">
    <property type="term" value="P:response to heat"/>
    <property type="evidence" value="ECO:0007669"/>
    <property type="project" value="InterPro"/>
</dbReference>
<dbReference type="CDD" id="cd10719">
    <property type="entry name" value="DnaJ_zf"/>
    <property type="match status" value="1"/>
</dbReference>
<feature type="domain" description="J" evidence="10">
    <location>
        <begin position="5"/>
        <end position="67"/>
    </location>
</feature>
<dbReference type="SMART" id="SM00271">
    <property type="entry name" value="DnaJ"/>
    <property type="match status" value="1"/>
</dbReference>
<dbReference type="InterPro" id="IPR001623">
    <property type="entry name" value="DnaJ_domain"/>
</dbReference>
<dbReference type="PROSITE" id="PS50076">
    <property type="entry name" value="DNAJ_2"/>
    <property type="match status" value="1"/>
</dbReference>
<dbReference type="SUPFAM" id="SSF46565">
    <property type="entry name" value="Chaperone J-domain"/>
    <property type="match status" value="1"/>
</dbReference>
<evidence type="ECO:0000256" key="6">
    <source>
        <dbReference type="ARBA" id="ARBA00023186"/>
    </source>
</evidence>
<dbReference type="GO" id="GO:0005524">
    <property type="term" value="F:ATP binding"/>
    <property type="evidence" value="ECO:0007669"/>
    <property type="project" value="InterPro"/>
</dbReference>
<evidence type="ECO:0000256" key="8">
    <source>
        <dbReference type="ARBA" id="ARBA00023289"/>
    </source>
</evidence>
<keyword evidence="4 9" id="KW-0863">Zinc-finger</keyword>
<dbReference type="InterPro" id="IPR002939">
    <property type="entry name" value="DnaJ_C"/>
</dbReference>
<dbReference type="GO" id="GO:0051082">
    <property type="term" value="F:unfolded protein binding"/>
    <property type="evidence" value="ECO:0007669"/>
    <property type="project" value="InterPro"/>
</dbReference>
<dbReference type="FunFam" id="2.60.260.20:FF:000003">
    <property type="entry name" value="DnaJ subfamily A member 2"/>
    <property type="match status" value="1"/>
</dbReference>
<dbReference type="InterPro" id="IPR008971">
    <property type="entry name" value="HSP40/DnaJ_pept-bd"/>
</dbReference>
<dbReference type="SUPFAM" id="SSF57938">
    <property type="entry name" value="DnaJ/Hsp40 cysteine-rich domain"/>
    <property type="match status" value="1"/>
</dbReference>
<keyword evidence="3" id="KW-0677">Repeat</keyword>
<evidence type="ECO:0000256" key="2">
    <source>
        <dbReference type="ARBA" id="ARBA00022723"/>
    </source>
</evidence>
<dbReference type="PRINTS" id="PR00625">
    <property type="entry name" value="JDOMAIN"/>
</dbReference>
<evidence type="ECO:0000313" key="13">
    <source>
        <dbReference type="Proteomes" id="UP001187531"/>
    </source>
</evidence>
<evidence type="ECO:0000256" key="3">
    <source>
        <dbReference type="ARBA" id="ARBA00022737"/>
    </source>
</evidence>
<dbReference type="InterPro" id="IPR018253">
    <property type="entry name" value="DnaJ_domain_CS"/>
</dbReference>
<dbReference type="AlphaFoldDB" id="A0AA88IJI3"/>
<keyword evidence="2 9" id="KW-0479">Metal-binding</keyword>
<dbReference type="Gene3D" id="1.10.287.110">
    <property type="entry name" value="DnaJ domain"/>
    <property type="match status" value="1"/>
</dbReference>
<gene>
    <name evidence="12" type="ORF">QYM36_003153</name>
</gene>
<protein>
    <submittedName>
        <fullName evidence="12">Uncharacterized protein</fullName>
    </submittedName>
</protein>
<dbReference type="Proteomes" id="UP001187531">
    <property type="component" value="Unassembled WGS sequence"/>
</dbReference>
<keyword evidence="6" id="KW-0143">Chaperone</keyword>
<dbReference type="SUPFAM" id="SSF49493">
    <property type="entry name" value="HSP40/DnaJ peptide-binding domain"/>
    <property type="match status" value="2"/>
</dbReference>
<feature type="domain" description="CR-type" evidence="11">
    <location>
        <begin position="124"/>
        <end position="208"/>
    </location>
</feature>
<dbReference type="Pfam" id="PF00226">
    <property type="entry name" value="DnaJ"/>
    <property type="match status" value="1"/>
</dbReference>
<dbReference type="GO" id="GO:0008270">
    <property type="term" value="F:zinc ion binding"/>
    <property type="evidence" value="ECO:0007669"/>
    <property type="project" value="UniProtKB-KW"/>
</dbReference>
<dbReference type="Pfam" id="PF00684">
    <property type="entry name" value="DnaJ_CXXCXGXG"/>
    <property type="match status" value="1"/>
</dbReference>
<dbReference type="EMBL" id="JAVRJZ010000005">
    <property type="protein sequence ID" value="KAK2722857.1"/>
    <property type="molecule type" value="Genomic_DNA"/>
</dbReference>
<dbReference type="InterPro" id="IPR036410">
    <property type="entry name" value="HSP_DnaJ_Cys-rich_dom_sf"/>
</dbReference>
<evidence type="ECO:0000259" key="10">
    <source>
        <dbReference type="PROSITE" id="PS50076"/>
    </source>
</evidence>
<dbReference type="PROSITE" id="PS00636">
    <property type="entry name" value="DNAJ_1"/>
    <property type="match status" value="1"/>
</dbReference>
<dbReference type="Gene3D" id="2.10.230.10">
    <property type="entry name" value="Heat shock protein DnaJ, cysteine-rich domain"/>
    <property type="match status" value="1"/>
</dbReference>
<dbReference type="PANTHER" id="PTHR43888">
    <property type="entry name" value="DNAJ-LIKE-2, ISOFORM A-RELATED"/>
    <property type="match status" value="1"/>
</dbReference>
<evidence type="ECO:0000256" key="5">
    <source>
        <dbReference type="ARBA" id="ARBA00022833"/>
    </source>
</evidence>
<dbReference type="GO" id="GO:0030544">
    <property type="term" value="F:Hsp70 protein binding"/>
    <property type="evidence" value="ECO:0007669"/>
    <property type="project" value="InterPro"/>
</dbReference>
<comment type="caution">
    <text evidence="12">The sequence shown here is derived from an EMBL/GenBank/DDBJ whole genome shotgun (WGS) entry which is preliminary data.</text>
</comment>
<evidence type="ECO:0000313" key="12">
    <source>
        <dbReference type="EMBL" id="KAK2722857.1"/>
    </source>
</evidence>
<dbReference type="InterPro" id="IPR012724">
    <property type="entry name" value="DnaJ"/>
</dbReference>
<dbReference type="CDD" id="cd06257">
    <property type="entry name" value="DnaJ"/>
    <property type="match status" value="1"/>
</dbReference>
<reference evidence="12" key="1">
    <citation type="submission" date="2023-07" db="EMBL/GenBank/DDBJ databases">
        <title>Chromosome-level genome assembly of Artemia franciscana.</title>
        <authorList>
            <person name="Jo E."/>
        </authorList>
    </citation>
    <scope>NUCLEOTIDE SEQUENCE</scope>
    <source>
        <tissue evidence="12">Whole body</tissue>
    </source>
</reference>
<dbReference type="CDD" id="cd10747">
    <property type="entry name" value="DnaJ_C"/>
    <property type="match status" value="1"/>
</dbReference>
<dbReference type="GO" id="GO:0006457">
    <property type="term" value="P:protein folding"/>
    <property type="evidence" value="ECO:0007669"/>
    <property type="project" value="InterPro"/>
</dbReference>
<dbReference type="PROSITE" id="PS51188">
    <property type="entry name" value="ZF_CR"/>
    <property type="match status" value="1"/>
</dbReference>
<keyword evidence="5 9" id="KW-0862">Zinc</keyword>
<dbReference type="InterPro" id="IPR044713">
    <property type="entry name" value="DNJA1/2-like"/>
</dbReference>
<dbReference type="FunFam" id="2.10.230.10:FF:000001">
    <property type="entry name" value="DnaJ subfamily A member 2"/>
    <property type="match status" value="1"/>
</dbReference>
<sequence>MGDTKLYDVLGVPKTVSDDDLKKAYRKLAKEFHPDKNPNAGEKFKEISFAYEVLSDPDKREVYDRFGIQGIQEGAHEGAGFGGDLFSTLFGGGMFMGGGRKRGPRKGEDTVHPLKVSLEGLYNGKTSKLQINKSVICSSCSGTGGVSGSTKRCTGCNGQGSKVTYRQFAPGMVQQMQSTCSDCQGEGKVIPEKDKCKVCKGRKTISESKLLEVHVDKGMRHGQKIVFKGEGDQTPGYVTGDVVMVIQEQEHELFKRVGDDLFVKKKLSLTDSLCGFSMVIKHLDGRDLVLRHPPGKVIAPGDQQLETPLEPKSRKENEIEIPLDEDFSDYAEMAELSDRNYNKRNKNKNLDYGHMRFGKRGQYLV</sequence>
<dbReference type="HAMAP" id="MF_01152">
    <property type="entry name" value="DnaJ"/>
    <property type="match status" value="1"/>
</dbReference>
<dbReference type="Pfam" id="PF01556">
    <property type="entry name" value="DnaJ_C"/>
    <property type="match status" value="1"/>
</dbReference>
<dbReference type="FunFam" id="1.10.287.110:FF:000016">
    <property type="entry name" value="DnaJ (Hsp40) homolog, subfamily A, member 2"/>
    <property type="match status" value="1"/>
</dbReference>
<keyword evidence="7" id="KW-0449">Lipoprotein</keyword>
<name>A0AA88IJI3_ARTSF</name>
<evidence type="ECO:0000256" key="7">
    <source>
        <dbReference type="ARBA" id="ARBA00023288"/>
    </source>
</evidence>
<evidence type="ECO:0000256" key="9">
    <source>
        <dbReference type="PROSITE-ProRule" id="PRU00546"/>
    </source>
</evidence>
<feature type="zinc finger region" description="CR-type" evidence="9">
    <location>
        <begin position="124"/>
        <end position="208"/>
    </location>
</feature>
<dbReference type="InterPro" id="IPR036869">
    <property type="entry name" value="J_dom_sf"/>
</dbReference>
<organism evidence="12 13">
    <name type="scientific">Artemia franciscana</name>
    <name type="common">Brine shrimp</name>
    <name type="synonym">Artemia sanfranciscana</name>
    <dbReference type="NCBI Taxonomy" id="6661"/>
    <lineage>
        <taxon>Eukaryota</taxon>
        <taxon>Metazoa</taxon>
        <taxon>Ecdysozoa</taxon>
        <taxon>Arthropoda</taxon>
        <taxon>Crustacea</taxon>
        <taxon>Branchiopoda</taxon>
        <taxon>Anostraca</taxon>
        <taxon>Artemiidae</taxon>
        <taxon>Artemia</taxon>
    </lineage>
</organism>
<proteinExistence type="inferred from homology"/>
<keyword evidence="8" id="KW-0636">Prenylation</keyword>
<keyword evidence="13" id="KW-1185">Reference proteome</keyword>
<evidence type="ECO:0000256" key="4">
    <source>
        <dbReference type="ARBA" id="ARBA00022771"/>
    </source>
</evidence>